<keyword evidence="4 6" id="KW-1133">Transmembrane helix</keyword>
<accession>A0A1G1W9S8</accession>
<dbReference type="InterPro" id="IPR033463">
    <property type="entry name" value="sCache_3"/>
</dbReference>
<comment type="subcellular location">
    <subcellularLocation>
        <location evidence="1">Cell membrane</location>
        <topology evidence="1">Multi-pass membrane protein</topology>
    </subcellularLocation>
</comment>
<evidence type="ECO:0000313" key="8">
    <source>
        <dbReference type="EMBL" id="OGY24415.1"/>
    </source>
</evidence>
<proteinExistence type="predicted"/>
<keyword evidence="5 6" id="KW-0472">Membrane</keyword>
<dbReference type="STRING" id="1802593.A2172_01750"/>
<name>A0A1G1W9S8_9BACT</name>
<dbReference type="SUPFAM" id="SSF103190">
    <property type="entry name" value="Sensory domain-like"/>
    <property type="match status" value="2"/>
</dbReference>
<keyword evidence="2" id="KW-1003">Cell membrane</keyword>
<dbReference type="Proteomes" id="UP000176631">
    <property type="component" value="Unassembled WGS sequence"/>
</dbReference>
<feature type="transmembrane region" description="Helical" evidence="6">
    <location>
        <begin position="234"/>
        <end position="257"/>
    </location>
</feature>
<feature type="transmembrane region" description="Helical" evidence="6">
    <location>
        <begin position="43"/>
        <end position="67"/>
    </location>
</feature>
<keyword evidence="3 6" id="KW-0812">Transmembrane</keyword>
<evidence type="ECO:0000256" key="5">
    <source>
        <dbReference type="ARBA" id="ARBA00023136"/>
    </source>
</evidence>
<organism evidence="8 9">
    <name type="scientific">Candidatus Woykebacteria bacterium RBG_13_40_15</name>
    <dbReference type="NCBI Taxonomy" id="1802593"/>
    <lineage>
        <taxon>Bacteria</taxon>
        <taxon>Candidatus Woykeibacteriota</taxon>
    </lineage>
</organism>
<protein>
    <recommendedName>
        <fullName evidence="7">Single cache domain-containing protein</fullName>
    </recommendedName>
</protein>
<dbReference type="AlphaFoldDB" id="A0A1G1W9S8"/>
<feature type="transmembrane region" description="Helical" evidence="6">
    <location>
        <begin position="164"/>
        <end position="184"/>
    </location>
</feature>
<evidence type="ECO:0000256" key="2">
    <source>
        <dbReference type="ARBA" id="ARBA00022475"/>
    </source>
</evidence>
<evidence type="ECO:0000256" key="1">
    <source>
        <dbReference type="ARBA" id="ARBA00004651"/>
    </source>
</evidence>
<feature type="transmembrane region" description="Helical" evidence="6">
    <location>
        <begin position="511"/>
        <end position="531"/>
    </location>
</feature>
<comment type="caution">
    <text evidence="8">The sequence shown here is derived from an EMBL/GenBank/DDBJ whole genome shotgun (WGS) entry which is preliminary data.</text>
</comment>
<evidence type="ECO:0000256" key="4">
    <source>
        <dbReference type="ARBA" id="ARBA00022989"/>
    </source>
</evidence>
<dbReference type="GO" id="GO:0005886">
    <property type="term" value="C:plasma membrane"/>
    <property type="evidence" value="ECO:0007669"/>
    <property type="project" value="UniProtKB-SubCell"/>
</dbReference>
<dbReference type="InterPro" id="IPR029151">
    <property type="entry name" value="Sensor-like_sf"/>
</dbReference>
<evidence type="ECO:0000259" key="7">
    <source>
        <dbReference type="Pfam" id="PF17202"/>
    </source>
</evidence>
<gene>
    <name evidence="8" type="ORF">A2172_01750</name>
</gene>
<dbReference type="EMBL" id="MHCP01000011">
    <property type="protein sequence ID" value="OGY24415.1"/>
    <property type="molecule type" value="Genomic_DNA"/>
</dbReference>
<feature type="transmembrane region" description="Helical" evidence="6">
    <location>
        <begin position="12"/>
        <end position="31"/>
    </location>
</feature>
<feature type="transmembrane region" description="Helical" evidence="6">
    <location>
        <begin position="79"/>
        <end position="98"/>
    </location>
</feature>
<sequence>MLPIEFFGQNFHFALNLFAALVFFAISWLYFDAWLVHREKKEIFKWSGFLLLSISFVIHATVIEQSVLGPSIFGDKTEIFTIVFRAFGYLSIIFGQIIDPLQPVPETKGLKLKKEKGKPAALAVLTNFQTFSPLSKILLPFGSLLSGLLYARRVIVGLERHLKPVVFGFLFLTIFEALSLATFFQNSTNPIIFDLVRSFGPVWGVEHLTLLISIVIFGKWGWSYLVTRLQSQLFMIFSTVTLLVFLLTTVSFTFLLMRNVEQESLANLETAANVLDYALVSKRAEISATAESLAANSAAASALMMGDHKSLSTLSEKFIEEKKLPSLIFTDPFGKVIARGEDTDRWGDSISSDPLVKRALIGEASTGVVTREDVLSPVIFIKSAVPVRDSNKNIVGAVLAGLLIDNSFVDGVKNATGLDSAVYAGNVRSATTFLAPDGKHRYIGVKEENPQVKQEVLKEGKTFKGSLNVLNRPLLAVYAPLKDVDNSIVGMLFIGKPLTSILQTAGRSIELTFLVAAVLLVISIIPAYFIAKYLTNQLK</sequence>
<evidence type="ECO:0000313" key="9">
    <source>
        <dbReference type="Proteomes" id="UP000176631"/>
    </source>
</evidence>
<feature type="transmembrane region" description="Helical" evidence="6">
    <location>
        <begin position="204"/>
        <end position="222"/>
    </location>
</feature>
<feature type="domain" description="Single cache" evidence="7">
    <location>
        <begin position="405"/>
        <end position="503"/>
    </location>
</feature>
<feature type="transmembrane region" description="Helical" evidence="6">
    <location>
        <begin position="134"/>
        <end position="152"/>
    </location>
</feature>
<dbReference type="Gene3D" id="3.30.450.20">
    <property type="entry name" value="PAS domain"/>
    <property type="match status" value="1"/>
</dbReference>
<evidence type="ECO:0000256" key="6">
    <source>
        <dbReference type="SAM" id="Phobius"/>
    </source>
</evidence>
<reference evidence="8 9" key="1">
    <citation type="journal article" date="2016" name="Nat. Commun.">
        <title>Thousands of microbial genomes shed light on interconnected biogeochemical processes in an aquifer system.</title>
        <authorList>
            <person name="Anantharaman K."/>
            <person name="Brown C.T."/>
            <person name="Hug L.A."/>
            <person name="Sharon I."/>
            <person name="Castelle C.J."/>
            <person name="Probst A.J."/>
            <person name="Thomas B.C."/>
            <person name="Singh A."/>
            <person name="Wilkins M.J."/>
            <person name="Karaoz U."/>
            <person name="Brodie E.L."/>
            <person name="Williams K.H."/>
            <person name="Hubbard S.S."/>
            <person name="Banfield J.F."/>
        </authorList>
    </citation>
    <scope>NUCLEOTIDE SEQUENCE [LARGE SCALE GENOMIC DNA]</scope>
</reference>
<evidence type="ECO:0000256" key="3">
    <source>
        <dbReference type="ARBA" id="ARBA00022692"/>
    </source>
</evidence>
<dbReference type="Pfam" id="PF17202">
    <property type="entry name" value="sCache_3_3"/>
    <property type="match status" value="1"/>
</dbReference>